<accession>A0A4U2ZBR3</accession>
<dbReference type="InterPro" id="IPR050280">
    <property type="entry name" value="OMP_Chaperone_SurA"/>
</dbReference>
<evidence type="ECO:0000256" key="1">
    <source>
        <dbReference type="ARBA" id="ARBA00022729"/>
    </source>
</evidence>
<dbReference type="EMBL" id="SZPX01000001">
    <property type="protein sequence ID" value="TKI71000.1"/>
    <property type="molecule type" value="Genomic_DNA"/>
</dbReference>
<dbReference type="RefSeq" id="WP_137011396.1">
    <property type="nucleotide sequence ID" value="NZ_SZPX01000001.1"/>
</dbReference>
<evidence type="ECO:0000313" key="3">
    <source>
        <dbReference type="EMBL" id="TKI71000.1"/>
    </source>
</evidence>
<dbReference type="PANTHER" id="PTHR47637">
    <property type="entry name" value="CHAPERONE SURA"/>
    <property type="match status" value="1"/>
</dbReference>
<dbReference type="Pfam" id="PF22506">
    <property type="entry name" value="Cj1289-like_C"/>
    <property type="match status" value="1"/>
</dbReference>
<dbReference type="Pfam" id="PF13624">
    <property type="entry name" value="SurA_N_3"/>
    <property type="match status" value="1"/>
</dbReference>
<evidence type="ECO:0000259" key="2">
    <source>
        <dbReference type="Pfam" id="PF22506"/>
    </source>
</evidence>
<evidence type="ECO:0000313" key="4">
    <source>
        <dbReference type="Proteomes" id="UP000309561"/>
    </source>
</evidence>
<dbReference type="InterPro" id="IPR055131">
    <property type="entry name" value="Cj1289-like_C"/>
</dbReference>
<dbReference type="Proteomes" id="UP000309561">
    <property type="component" value="Unassembled WGS sequence"/>
</dbReference>
<protein>
    <submittedName>
        <fullName evidence="3">Peptidyl-prolyl cis-trans isomerase</fullName>
    </submittedName>
</protein>
<sequence length="277" mass="31765">MYKILLSLFIGAMLNAELINGVGVVVKGEPITLYDIKEEMKISRLDAQSATDSLIRKKLEEAEIEERKISVTSSEVYDDIKKTAMTNKMSIDELYEAVRNSNGLTSTEFKAKTKEKLLSQKLYSAIAYSSIDTPSEDELKEYYELHKDEFLRPSAFDVTIYSSKNRNALEKKTTIPMFHSDEIKMDEQILEYGRISPELSRLLENTQLNTFTPVVSEPNGMFVSFYLKEVKVPSSVEYEGVKNQIMNLIMSQKREQVLSDHFARLRNSADIKIIREL</sequence>
<gene>
    <name evidence="3" type="ORF">FCU45_01015</name>
</gene>
<name>A0A4U2ZBR3_9BACT</name>
<dbReference type="GO" id="GO:0003755">
    <property type="term" value="F:peptidyl-prolyl cis-trans isomerase activity"/>
    <property type="evidence" value="ECO:0007669"/>
    <property type="project" value="InterPro"/>
</dbReference>
<dbReference type="AlphaFoldDB" id="A0A4U2ZBR3"/>
<organism evidence="3 4">
    <name type="scientific">Sulfurimonas crateris</name>
    <dbReference type="NCBI Taxonomy" id="2574727"/>
    <lineage>
        <taxon>Bacteria</taxon>
        <taxon>Pseudomonadati</taxon>
        <taxon>Campylobacterota</taxon>
        <taxon>Epsilonproteobacteria</taxon>
        <taxon>Campylobacterales</taxon>
        <taxon>Sulfurimonadaceae</taxon>
        <taxon>Sulfurimonas</taxon>
    </lineage>
</organism>
<dbReference type="PANTHER" id="PTHR47637:SF1">
    <property type="entry name" value="CHAPERONE SURA"/>
    <property type="match status" value="1"/>
</dbReference>
<keyword evidence="1" id="KW-0732">Signal</keyword>
<dbReference type="InterPro" id="IPR027304">
    <property type="entry name" value="Trigger_fact/SurA_dom_sf"/>
</dbReference>
<dbReference type="Gene3D" id="3.10.50.40">
    <property type="match status" value="1"/>
</dbReference>
<proteinExistence type="predicted"/>
<feature type="domain" description="Cj1289-like C-terminal" evidence="2">
    <location>
        <begin position="136"/>
        <end position="228"/>
    </location>
</feature>
<dbReference type="SUPFAM" id="SSF109998">
    <property type="entry name" value="Triger factor/SurA peptide-binding domain-like"/>
    <property type="match status" value="1"/>
</dbReference>
<keyword evidence="4" id="KW-1185">Reference proteome</keyword>
<keyword evidence="3" id="KW-0413">Isomerase</keyword>
<dbReference type="InterPro" id="IPR046357">
    <property type="entry name" value="PPIase_dom_sf"/>
</dbReference>
<dbReference type="Gene3D" id="1.10.4030.10">
    <property type="entry name" value="Porin chaperone SurA, peptide-binding domain"/>
    <property type="match status" value="1"/>
</dbReference>
<dbReference type="OrthoDB" id="5329645at2"/>
<reference evidence="3 4" key="1">
    <citation type="submission" date="2019-04" db="EMBL/GenBank/DDBJ databases">
        <title>Sulfurimonas crateris sp. nov. a facultative anaerobic sulfur-oxidizing chemolithautotrophic bacterium isolated from a terrestrial mud vulcano.</title>
        <authorList>
            <person name="Ratnikova N.M."/>
            <person name="Slobodkin A.I."/>
            <person name="Merkel A.Y."/>
            <person name="Novikov A."/>
            <person name="Bonch-Osmolovskaya E.A."/>
            <person name="Slobodkina G.B."/>
        </authorList>
    </citation>
    <scope>NUCLEOTIDE SEQUENCE [LARGE SCALE GENOMIC DNA]</scope>
    <source>
        <strain evidence="3 4">SN118</strain>
    </source>
</reference>
<comment type="caution">
    <text evidence="3">The sequence shown here is derived from an EMBL/GenBank/DDBJ whole genome shotgun (WGS) entry which is preliminary data.</text>
</comment>